<evidence type="ECO:0000313" key="3">
    <source>
        <dbReference type="Proteomes" id="UP000305760"/>
    </source>
</evidence>
<dbReference type="EMBL" id="SMDR01000002">
    <property type="protein sequence ID" value="TNJ33962.1"/>
    <property type="molecule type" value="Genomic_DNA"/>
</dbReference>
<feature type="chain" id="PRO_5023017645" description="DUF3757 domain-containing protein" evidence="1">
    <location>
        <begin position="24"/>
        <end position="172"/>
    </location>
</feature>
<accession>A0A5C4RSJ5</accession>
<dbReference type="Proteomes" id="UP000305760">
    <property type="component" value="Unassembled WGS sequence"/>
</dbReference>
<keyword evidence="3" id="KW-1185">Reference proteome</keyword>
<name>A0A5C4RSJ5_9GAMM</name>
<dbReference type="RefSeq" id="WP_139448893.1">
    <property type="nucleotide sequence ID" value="NZ_SMDR01000002.1"/>
</dbReference>
<evidence type="ECO:0000313" key="2">
    <source>
        <dbReference type="EMBL" id="TNJ33962.1"/>
    </source>
</evidence>
<protein>
    <recommendedName>
        <fullName evidence="4">DUF3757 domain-containing protein</fullName>
    </recommendedName>
</protein>
<proteinExistence type="predicted"/>
<dbReference type="AlphaFoldDB" id="A0A5C4RSJ5"/>
<keyword evidence="1" id="KW-0732">Signal</keyword>
<reference evidence="2 3" key="1">
    <citation type="submission" date="2019-03" db="EMBL/GenBank/DDBJ databases">
        <title>Arenimonas daejeonensis sp. nov., isolated from compost.</title>
        <authorList>
            <person name="Jeon C.O."/>
        </authorList>
    </citation>
    <scope>NUCLEOTIDE SEQUENCE [LARGE SCALE GENOMIC DNA]</scope>
    <source>
        <strain evidence="2 3">R29</strain>
    </source>
</reference>
<sequence length="172" mass="18214">MSKSISRLAAAVITLTVSQAALADSKTVGPSQCQPYGQSSSYDTLAIRADGVQNKTTNTNKYVICPLDRDAESSWTAENGMGMIVYFVYTGNGTIQCTLTVGTDVAGVDDGPVAVSANAVPYVGNLWAIQFEERAGESFQPATMTCRLPPQAKLSFYQYSEDTATNPAPPAP</sequence>
<feature type="signal peptide" evidence="1">
    <location>
        <begin position="1"/>
        <end position="23"/>
    </location>
</feature>
<evidence type="ECO:0008006" key="4">
    <source>
        <dbReference type="Google" id="ProtNLM"/>
    </source>
</evidence>
<organism evidence="2 3">
    <name type="scientific">Arenimonas terrae</name>
    <dbReference type="NCBI Taxonomy" id="2546226"/>
    <lineage>
        <taxon>Bacteria</taxon>
        <taxon>Pseudomonadati</taxon>
        <taxon>Pseudomonadota</taxon>
        <taxon>Gammaproteobacteria</taxon>
        <taxon>Lysobacterales</taxon>
        <taxon>Lysobacteraceae</taxon>
        <taxon>Arenimonas</taxon>
    </lineage>
</organism>
<evidence type="ECO:0000256" key="1">
    <source>
        <dbReference type="SAM" id="SignalP"/>
    </source>
</evidence>
<gene>
    <name evidence="2" type="ORF">E1B00_11585</name>
</gene>
<comment type="caution">
    <text evidence="2">The sequence shown here is derived from an EMBL/GenBank/DDBJ whole genome shotgun (WGS) entry which is preliminary data.</text>
</comment>